<feature type="compositionally biased region" description="Basic and acidic residues" evidence="1">
    <location>
        <begin position="67"/>
        <end position="78"/>
    </location>
</feature>
<organism evidence="2 3">
    <name type="scientific">Thermogemmatispora tikiterensis</name>
    <dbReference type="NCBI Taxonomy" id="1825093"/>
    <lineage>
        <taxon>Bacteria</taxon>
        <taxon>Bacillati</taxon>
        <taxon>Chloroflexota</taxon>
        <taxon>Ktedonobacteria</taxon>
        <taxon>Thermogemmatisporales</taxon>
        <taxon>Thermogemmatisporaceae</taxon>
        <taxon>Thermogemmatispora</taxon>
    </lineage>
</organism>
<gene>
    <name evidence="2" type="ORF">A4R35_00870</name>
</gene>
<protein>
    <submittedName>
        <fullName evidence="2">Uncharacterized protein</fullName>
    </submittedName>
</protein>
<sequence>MVLRRICGSLVLGLLLLTGLVLGSESLKLTAVQATSPSLQTVASVASPQRQTLQHPLLQASVEVSDPDEKGEAAHDQEAEPGLPGGGHQDQGQSDHQFEGIE</sequence>
<dbReference type="Proteomes" id="UP000248706">
    <property type="component" value="Unassembled WGS sequence"/>
</dbReference>
<accession>A0A328VFH0</accession>
<proteinExistence type="predicted"/>
<evidence type="ECO:0000256" key="1">
    <source>
        <dbReference type="SAM" id="MobiDB-lite"/>
    </source>
</evidence>
<reference evidence="2 3" key="1">
    <citation type="submission" date="2016-08" db="EMBL/GenBank/DDBJ databases">
        <title>Analysis of Carbohydrate Active Enzymes in Thermogemmatispora T81 Reveals Carbohydrate Degradation Ability.</title>
        <authorList>
            <person name="Tomazini A."/>
            <person name="Lal S."/>
            <person name="Stott M."/>
            <person name="Henrissat B."/>
            <person name="Polikarpov I."/>
            <person name="Sparling R."/>
            <person name="Levin D.B."/>
        </authorList>
    </citation>
    <scope>NUCLEOTIDE SEQUENCE [LARGE SCALE GENOMIC DNA]</scope>
    <source>
        <strain evidence="2 3">T81</strain>
    </source>
</reference>
<dbReference type="AlphaFoldDB" id="A0A328VFH0"/>
<keyword evidence="3" id="KW-1185">Reference proteome</keyword>
<name>A0A328VFH0_9CHLR</name>
<dbReference type="EMBL" id="MCIF01000002">
    <property type="protein sequence ID" value="RAQ94064.1"/>
    <property type="molecule type" value="Genomic_DNA"/>
</dbReference>
<evidence type="ECO:0000313" key="2">
    <source>
        <dbReference type="EMBL" id="RAQ94064.1"/>
    </source>
</evidence>
<dbReference type="RefSeq" id="WP_112425659.1">
    <property type="nucleotide sequence ID" value="NZ_MCIF01000002.1"/>
</dbReference>
<comment type="caution">
    <text evidence="2">The sequence shown here is derived from an EMBL/GenBank/DDBJ whole genome shotgun (WGS) entry which is preliminary data.</text>
</comment>
<feature type="region of interest" description="Disordered" evidence="1">
    <location>
        <begin position="62"/>
        <end position="102"/>
    </location>
</feature>
<evidence type="ECO:0000313" key="3">
    <source>
        <dbReference type="Proteomes" id="UP000248706"/>
    </source>
</evidence>